<dbReference type="Proteomes" id="UP000224203">
    <property type="component" value="Unassembled WGS sequence"/>
</dbReference>
<gene>
    <name evidence="1" type="ORF">COC69_33570</name>
</gene>
<evidence type="ECO:0000313" key="1">
    <source>
        <dbReference type="EMBL" id="PGS57870.1"/>
    </source>
</evidence>
<organism evidence="1 2">
    <name type="scientific">Bacillus cereus</name>
    <dbReference type="NCBI Taxonomy" id="1396"/>
    <lineage>
        <taxon>Bacteria</taxon>
        <taxon>Bacillati</taxon>
        <taxon>Bacillota</taxon>
        <taxon>Bacilli</taxon>
        <taxon>Bacillales</taxon>
        <taxon>Bacillaceae</taxon>
        <taxon>Bacillus</taxon>
        <taxon>Bacillus cereus group</taxon>
    </lineage>
</organism>
<reference evidence="1 2" key="1">
    <citation type="submission" date="2017-09" db="EMBL/GenBank/DDBJ databases">
        <title>Large-scale bioinformatics analysis of Bacillus genomes uncovers conserved roles of natural products in bacterial physiology.</title>
        <authorList>
            <consortium name="Agbiome Team Llc"/>
            <person name="Bleich R.M."/>
            <person name="Grubbs K.J."/>
            <person name="Santa Maria K.C."/>
            <person name="Allen S.E."/>
            <person name="Farag S."/>
            <person name="Shank E.A."/>
            <person name="Bowers A."/>
        </authorList>
    </citation>
    <scope>NUCLEOTIDE SEQUENCE [LARGE SCALE GENOMIC DNA]</scope>
    <source>
        <strain evidence="1 2">AFS041711</strain>
    </source>
</reference>
<accession>A0A9X7CGF8</accession>
<evidence type="ECO:0000313" key="2">
    <source>
        <dbReference type="Proteomes" id="UP000224203"/>
    </source>
</evidence>
<name>A0A9X7CGF8_BACCE</name>
<sequence length="91" mass="10695">MKKRIVLKLFMLTTALCTCILATIFIGQTIFFKTYYANRKVKDIKMNIPAFEKAYIKAGDDAKTIQELEQKFYQENNTWITTLDRIGNLKY</sequence>
<proteinExistence type="predicted"/>
<keyword evidence="1" id="KW-0808">Transferase</keyword>
<comment type="caution">
    <text evidence="1">The sequence shown here is derived from an EMBL/GenBank/DDBJ whole genome shotgun (WGS) entry which is preliminary data.</text>
</comment>
<dbReference type="EMBL" id="NULI01000465">
    <property type="protein sequence ID" value="PGS57870.1"/>
    <property type="molecule type" value="Genomic_DNA"/>
</dbReference>
<keyword evidence="1" id="KW-0418">Kinase</keyword>
<feature type="non-terminal residue" evidence="1">
    <location>
        <position position="91"/>
    </location>
</feature>
<dbReference type="AlphaFoldDB" id="A0A9X7CGF8"/>
<dbReference type="GO" id="GO:0016301">
    <property type="term" value="F:kinase activity"/>
    <property type="evidence" value="ECO:0007669"/>
    <property type="project" value="UniProtKB-KW"/>
</dbReference>
<protein>
    <submittedName>
        <fullName evidence="1">Two-component sensor histidine kinase</fullName>
    </submittedName>
</protein>